<evidence type="ECO:0000313" key="3">
    <source>
        <dbReference type="Proteomes" id="UP001064489"/>
    </source>
</evidence>
<reference evidence="2" key="2">
    <citation type="submission" date="2023-02" db="EMBL/GenBank/DDBJ databases">
        <authorList>
            <person name="Swenson N.G."/>
            <person name="Wegrzyn J.L."/>
            <person name="Mcevoy S.L."/>
        </authorList>
    </citation>
    <scope>NUCLEOTIDE SEQUENCE</scope>
    <source>
        <strain evidence="2">91603</strain>
        <tissue evidence="2">Leaf</tissue>
    </source>
</reference>
<sequence length="104" mass="11474">MESPSEPLLSISKTKAKGGLRTMPFIIANEAFEKMASYGLLPNMIFYLKEEYNMEVARATNLLFIWSAATNFLPVLGAIVADSYVGRYPMIGFGSIASLLVIFI</sequence>
<dbReference type="Proteomes" id="UP001064489">
    <property type="component" value="Chromosome 6"/>
</dbReference>
<gene>
    <name evidence="2" type="ORF">LWI28_027955</name>
</gene>
<dbReference type="EMBL" id="JAJSOW010000004">
    <property type="protein sequence ID" value="KAI9192809.1"/>
    <property type="molecule type" value="Genomic_DNA"/>
</dbReference>
<accession>A0AAD5P020</accession>
<feature type="transmembrane region" description="Helical" evidence="1">
    <location>
        <begin position="87"/>
        <end position="103"/>
    </location>
</feature>
<dbReference type="SUPFAM" id="SSF103473">
    <property type="entry name" value="MFS general substrate transporter"/>
    <property type="match status" value="1"/>
</dbReference>
<proteinExistence type="predicted"/>
<evidence type="ECO:0008006" key="4">
    <source>
        <dbReference type="Google" id="ProtNLM"/>
    </source>
</evidence>
<name>A0AAD5P020_ACENE</name>
<organism evidence="2 3">
    <name type="scientific">Acer negundo</name>
    <name type="common">Box elder</name>
    <dbReference type="NCBI Taxonomy" id="4023"/>
    <lineage>
        <taxon>Eukaryota</taxon>
        <taxon>Viridiplantae</taxon>
        <taxon>Streptophyta</taxon>
        <taxon>Embryophyta</taxon>
        <taxon>Tracheophyta</taxon>
        <taxon>Spermatophyta</taxon>
        <taxon>Magnoliopsida</taxon>
        <taxon>eudicotyledons</taxon>
        <taxon>Gunneridae</taxon>
        <taxon>Pentapetalae</taxon>
        <taxon>rosids</taxon>
        <taxon>malvids</taxon>
        <taxon>Sapindales</taxon>
        <taxon>Sapindaceae</taxon>
        <taxon>Hippocastanoideae</taxon>
        <taxon>Acereae</taxon>
        <taxon>Acer</taxon>
    </lineage>
</organism>
<evidence type="ECO:0000313" key="2">
    <source>
        <dbReference type="EMBL" id="KAI9192809.1"/>
    </source>
</evidence>
<keyword evidence="1" id="KW-1133">Transmembrane helix</keyword>
<protein>
    <recommendedName>
        <fullName evidence="4">Peptide transporter</fullName>
    </recommendedName>
</protein>
<keyword evidence="1" id="KW-0812">Transmembrane</keyword>
<feature type="transmembrane region" description="Helical" evidence="1">
    <location>
        <begin position="62"/>
        <end position="81"/>
    </location>
</feature>
<reference evidence="2" key="1">
    <citation type="journal article" date="2022" name="Plant J.">
        <title>Strategies of tolerance reflected in two North American maple genomes.</title>
        <authorList>
            <person name="McEvoy S.L."/>
            <person name="Sezen U.U."/>
            <person name="Trouern-Trend A."/>
            <person name="McMahon S.M."/>
            <person name="Schaberg P.G."/>
            <person name="Yang J."/>
            <person name="Wegrzyn J.L."/>
            <person name="Swenson N.G."/>
        </authorList>
    </citation>
    <scope>NUCLEOTIDE SEQUENCE</scope>
    <source>
        <strain evidence="2">91603</strain>
    </source>
</reference>
<dbReference type="PANTHER" id="PTHR11654">
    <property type="entry name" value="OLIGOPEPTIDE TRANSPORTER-RELATED"/>
    <property type="match status" value="1"/>
</dbReference>
<dbReference type="Gene3D" id="1.20.1250.20">
    <property type="entry name" value="MFS general substrate transporter like domains"/>
    <property type="match status" value="1"/>
</dbReference>
<comment type="caution">
    <text evidence="2">The sequence shown here is derived from an EMBL/GenBank/DDBJ whole genome shotgun (WGS) entry which is preliminary data.</text>
</comment>
<keyword evidence="3" id="KW-1185">Reference proteome</keyword>
<dbReference type="AlphaFoldDB" id="A0AAD5P020"/>
<dbReference type="InterPro" id="IPR036259">
    <property type="entry name" value="MFS_trans_sf"/>
</dbReference>
<keyword evidence="1" id="KW-0472">Membrane</keyword>
<evidence type="ECO:0000256" key="1">
    <source>
        <dbReference type="SAM" id="Phobius"/>
    </source>
</evidence>